<organism evidence="1 2">
    <name type="scientific">Bauhinia variegata</name>
    <name type="common">Purple orchid tree</name>
    <name type="synonym">Phanera variegata</name>
    <dbReference type="NCBI Taxonomy" id="167791"/>
    <lineage>
        <taxon>Eukaryota</taxon>
        <taxon>Viridiplantae</taxon>
        <taxon>Streptophyta</taxon>
        <taxon>Embryophyta</taxon>
        <taxon>Tracheophyta</taxon>
        <taxon>Spermatophyta</taxon>
        <taxon>Magnoliopsida</taxon>
        <taxon>eudicotyledons</taxon>
        <taxon>Gunneridae</taxon>
        <taxon>Pentapetalae</taxon>
        <taxon>rosids</taxon>
        <taxon>fabids</taxon>
        <taxon>Fabales</taxon>
        <taxon>Fabaceae</taxon>
        <taxon>Cercidoideae</taxon>
        <taxon>Cercideae</taxon>
        <taxon>Bauhiniinae</taxon>
        <taxon>Bauhinia</taxon>
    </lineage>
</organism>
<evidence type="ECO:0000313" key="2">
    <source>
        <dbReference type="Proteomes" id="UP000828941"/>
    </source>
</evidence>
<sequence length="150" mass="17661">MYFILKVRPVTPALNKTGLDHHSLARPNAENRNYGGESSTHPLHWFRSAVFFSRFSISPESRRPFPLPLKFFWFIILFFVLRAFYRLRSRLAIEESIKNESERGNQREGDGGARFRNPHAVSWQDGRGTREQRRDVKATQEKVVRDHHQP</sequence>
<reference evidence="1 2" key="1">
    <citation type="journal article" date="2022" name="DNA Res.">
        <title>Chromosomal-level genome assembly of the orchid tree Bauhinia variegata (Leguminosae; Cercidoideae) supports the allotetraploid origin hypothesis of Bauhinia.</title>
        <authorList>
            <person name="Zhong Y."/>
            <person name="Chen Y."/>
            <person name="Zheng D."/>
            <person name="Pang J."/>
            <person name="Liu Y."/>
            <person name="Luo S."/>
            <person name="Meng S."/>
            <person name="Qian L."/>
            <person name="Wei D."/>
            <person name="Dai S."/>
            <person name="Zhou R."/>
        </authorList>
    </citation>
    <scope>NUCLEOTIDE SEQUENCE [LARGE SCALE GENOMIC DNA]</scope>
    <source>
        <strain evidence="1">BV-YZ2020</strain>
    </source>
</reference>
<dbReference type="EMBL" id="CM039427">
    <property type="protein sequence ID" value="KAI4354362.1"/>
    <property type="molecule type" value="Genomic_DNA"/>
</dbReference>
<comment type="caution">
    <text evidence="1">The sequence shown here is derived from an EMBL/GenBank/DDBJ whole genome shotgun (WGS) entry which is preliminary data.</text>
</comment>
<gene>
    <name evidence="1" type="ORF">L6164_003232</name>
</gene>
<accession>A0ACB9Q2Z1</accession>
<name>A0ACB9Q2Z1_BAUVA</name>
<evidence type="ECO:0000313" key="1">
    <source>
        <dbReference type="EMBL" id="KAI4354362.1"/>
    </source>
</evidence>
<dbReference type="Proteomes" id="UP000828941">
    <property type="component" value="Chromosome 2"/>
</dbReference>
<proteinExistence type="predicted"/>
<keyword evidence="2" id="KW-1185">Reference proteome</keyword>
<protein>
    <submittedName>
        <fullName evidence="1">Uncharacterized protein</fullName>
    </submittedName>
</protein>